<organism evidence="2 3">
    <name type="scientific">Hyphobacterium marinum</name>
    <dbReference type="NCBI Taxonomy" id="3116574"/>
    <lineage>
        <taxon>Bacteria</taxon>
        <taxon>Pseudomonadati</taxon>
        <taxon>Pseudomonadota</taxon>
        <taxon>Alphaproteobacteria</taxon>
        <taxon>Maricaulales</taxon>
        <taxon>Maricaulaceae</taxon>
        <taxon>Hyphobacterium</taxon>
    </lineage>
</organism>
<keyword evidence="3" id="KW-1185">Reference proteome</keyword>
<dbReference type="InterPro" id="IPR001623">
    <property type="entry name" value="DnaJ_domain"/>
</dbReference>
<dbReference type="SMART" id="SM00271">
    <property type="entry name" value="DnaJ"/>
    <property type="match status" value="1"/>
</dbReference>
<evidence type="ECO:0000313" key="3">
    <source>
        <dbReference type="Proteomes" id="UP001310692"/>
    </source>
</evidence>
<accession>A0ABU7M0T1</accession>
<dbReference type="Gene3D" id="1.10.287.110">
    <property type="entry name" value="DnaJ domain"/>
    <property type="match status" value="1"/>
</dbReference>
<reference evidence="2 3" key="1">
    <citation type="submission" date="2024-01" db="EMBL/GenBank/DDBJ databases">
        <title>Hyphobacterium bacterium isolated from marine sediment.</title>
        <authorList>
            <person name="Zhao S."/>
        </authorList>
    </citation>
    <scope>NUCLEOTIDE SEQUENCE [LARGE SCALE GENOMIC DNA]</scope>
    <source>
        <strain evidence="2 3">Y60-23</strain>
    </source>
</reference>
<evidence type="ECO:0000259" key="1">
    <source>
        <dbReference type="SMART" id="SM00271"/>
    </source>
</evidence>
<comment type="caution">
    <text evidence="2">The sequence shown here is derived from an EMBL/GenBank/DDBJ whole genome shotgun (WGS) entry which is preliminary data.</text>
</comment>
<gene>
    <name evidence="2" type="ORF">V0U35_11940</name>
</gene>
<dbReference type="Proteomes" id="UP001310692">
    <property type="component" value="Unassembled WGS sequence"/>
</dbReference>
<protein>
    <submittedName>
        <fullName evidence="2">J domain-containing protein</fullName>
    </submittedName>
</protein>
<dbReference type="RefSeq" id="WP_330196949.1">
    <property type="nucleotide sequence ID" value="NZ_JAZDRO010000005.1"/>
</dbReference>
<feature type="domain" description="J" evidence="1">
    <location>
        <begin position="9"/>
        <end position="67"/>
    </location>
</feature>
<dbReference type="CDD" id="cd06257">
    <property type="entry name" value="DnaJ"/>
    <property type="match status" value="1"/>
</dbReference>
<sequence>MVGQDHDRQAALAVLGLDPGANSDAVRAAFRRQVKALHPDHCAPTPESLSRLAETLSAMRTLESTGDDLSEIEIDATAARQGIVRVVARIGGNLILRIPAGVGDGDIVTAVGSDTGVRIRIRPESGPITVAQPDPGPDLSGFVERFAAPSPASRFAGWVRRRPPAA</sequence>
<proteinExistence type="predicted"/>
<dbReference type="EMBL" id="JAZDRO010000005">
    <property type="protein sequence ID" value="MEE2567388.1"/>
    <property type="molecule type" value="Genomic_DNA"/>
</dbReference>
<dbReference type="InterPro" id="IPR036869">
    <property type="entry name" value="J_dom_sf"/>
</dbReference>
<name>A0ABU7M0T1_9PROT</name>
<evidence type="ECO:0000313" key="2">
    <source>
        <dbReference type="EMBL" id="MEE2567388.1"/>
    </source>
</evidence>
<dbReference type="SUPFAM" id="SSF46565">
    <property type="entry name" value="Chaperone J-domain"/>
    <property type="match status" value="1"/>
</dbReference>